<dbReference type="RefSeq" id="XP_002849801.1">
    <property type="nucleotide sequence ID" value="XM_002849755.1"/>
</dbReference>
<keyword evidence="3" id="KW-1185">Reference proteome</keyword>
<dbReference type="GeneID" id="9223013"/>
<dbReference type="EMBL" id="DS995702">
    <property type="protein sequence ID" value="EEQ29916.1"/>
    <property type="molecule type" value="Genomic_DNA"/>
</dbReference>
<name>C5FGN1_ARTOC</name>
<dbReference type="Proteomes" id="UP000002035">
    <property type="component" value="Unassembled WGS sequence"/>
</dbReference>
<feature type="region of interest" description="Disordered" evidence="1">
    <location>
        <begin position="1"/>
        <end position="29"/>
    </location>
</feature>
<sequence>MEQESAKKVTLQFSYQEGENETDKGKHTASTEELSTVHLICSTDFPDFLYLRPISPSWREERNICTTKVTREVSKQQLAKGMTDRQDRSVDYRNEAGGEIKTALRTYVPGKIECQQFGLISIRNTALIRPQSTDPFTMREKLIKRADCPSVVDTMRIVSIWRVNHDRFMRSKAHTKYLDLIPIMTTLWTAVQASNVV</sequence>
<accession>C5FGN1</accession>
<reference evidence="3" key="1">
    <citation type="journal article" date="2012" name="MBio">
        <title>Comparative genome analysis of Trichophyton rubrum and related dermatophytes reveals candidate genes involved in infection.</title>
        <authorList>
            <person name="Martinez D.A."/>
            <person name="Oliver B.G."/>
            <person name="Graeser Y."/>
            <person name="Goldberg J.M."/>
            <person name="Li W."/>
            <person name="Martinez-Rossi N.M."/>
            <person name="Monod M."/>
            <person name="Shelest E."/>
            <person name="Barton R.C."/>
            <person name="Birch E."/>
            <person name="Brakhage A.A."/>
            <person name="Chen Z."/>
            <person name="Gurr S.J."/>
            <person name="Heiman D."/>
            <person name="Heitman J."/>
            <person name="Kosti I."/>
            <person name="Rossi A."/>
            <person name="Saif S."/>
            <person name="Samalova M."/>
            <person name="Saunders C.W."/>
            <person name="Shea T."/>
            <person name="Summerbell R.C."/>
            <person name="Xu J."/>
            <person name="Young S."/>
            <person name="Zeng Q."/>
            <person name="Birren B.W."/>
            <person name="Cuomo C.A."/>
            <person name="White T.C."/>
        </authorList>
    </citation>
    <scope>NUCLEOTIDE SEQUENCE [LARGE SCALE GENOMIC DNA]</scope>
    <source>
        <strain evidence="3">ATCC MYA-4605 / CBS 113480</strain>
    </source>
</reference>
<organism evidence="2 3">
    <name type="scientific">Arthroderma otae (strain ATCC MYA-4605 / CBS 113480)</name>
    <name type="common">Microsporum canis</name>
    <dbReference type="NCBI Taxonomy" id="554155"/>
    <lineage>
        <taxon>Eukaryota</taxon>
        <taxon>Fungi</taxon>
        <taxon>Dikarya</taxon>
        <taxon>Ascomycota</taxon>
        <taxon>Pezizomycotina</taxon>
        <taxon>Eurotiomycetes</taxon>
        <taxon>Eurotiomycetidae</taxon>
        <taxon>Onygenales</taxon>
        <taxon>Arthrodermataceae</taxon>
        <taxon>Microsporum</taxon>
    </lineage>
</organism>
<evidence type="ECO:0000313" key="2">
    <source>
        <dbReference type="EMBL" id="EEQ29916.1"/>
    </source>
</evidence>
<protein>
    <submittedName>
        <fullName evidence="2">Uncharacterized protein</fullName>
    </submittedName>
</protein>
<dbReference type="AlphaFoldDB" id="C5FGN1"/>
<proteinExistence type="predicted"/>
<evidence type="ECO:0000256" key="1">
    <source>
        <dbReference type="SAM" id="MobiDB-lite"/>
    </source>
</evidence>
<evidence type="ECO:0000313" key="3">
    <source>
        <dbReference type="Proteomes" id="UP000002035"/>
    </source>
</evidence>
<dbReference type="HOGENOM" id="CLU_1383843_0_0_1"/>
<gene>
    <name evidence="2" type="ORF">MCYG_02735</name>
</gene>
<dbReference type="VEuPathDB" id="FungiDB:MCYG_02735"/>